<keyword evidence="8" id="KW-1185">Reference proteome</keyword>
<dbReference type="OrthoDB" id="1022885at2759"/>
<dbReference type="GO" id="GO:0060320">
    <property type="term" value="P:rejection of self pollen"/>
    <property type="evidence" value="ECO:0007669"/>
    <property type="project" value="UniProtKB-KW"/>
</dbReference>
<organism evidence="7 8">
    <name type="scientific">Microthlaspi erraticum</name>
    <dbReference type="NCBI Taxonomy" id="1685480"/>
    <lineage>
        <taxon>Eukaryota</taxon>
        <taxon>Viridiplantae</taxon>
        <taxon>Streptophyta</taxon>
        <taxon>Embryophyta</taxon>
        <taxon>Tracheophyta</taxon>
        <taxon>Spermatophyta</taxon>
        <taxon>Magnoliopsida</taxon>
        <taxon>eudicotyledons</taxon>
        <taxon>Gunneridae</taxon>
        <taxon>Pentapetalae</taxon>
        <taxon>rosids</taxon>
        <taxon>malvids</taxon>
        <taxon>Brassicales</taxon>
        <taxon>Brassicaceae</taxon>
        <taxon>Coluteocarpeae</taxon>
        <taxon>Microthlaspi</taxon>
    </lineage>
</organism>
<evidence type="ECO:0000256" key="4">
    <source>
        <dbReference type="ARBA" id="ARBA00022525"/>
    </source>
</evidence>
<accession>A0A6D2ITV5</accession>
<dbReference type="Pfam" id="PF05938">
    <property type="entry name" value="Self-incomp_S1"/>
    <property type="match status" value="1"/>
</dbReference>
<evidence type="ECO:0000256" key="1">
    <source>
        <dbReference type="ARBA" id="ARBA00004613"/>
    </source>
</evidence>
<comment type="subcellular location">
    <subcellularLocation>
        <location evidence="1 6">Secreted</location>
    </subcellularLocation>
</comment>
<dbReference type="AlphaFoldDB" id="A0A6D2ITV5"/>
<evidence type="ECO:0000313" key="7">
    <source>
        <dbReference type="EMBL" id="CAA7033943.1"/>
    </source>
</evidence>
<evidence type="ECO:0000313" key="8">
    <source>
        <dbReference type="Proteomes" id="UP000467841"/>
    </source>
</evidence>
<sequence>MNTLILFFIVTALCAVSNNASLLFPKNEIGFRNNLSSNDDVLTVHCRSDEDDLGLHFLHQVDVYTFEFGDRVFGGTYHQCVLRHGVNIQFVREIMAYEESPYHLRFGQLMLWEARDDGIYLTTGDQGKAEKRYDW</sequence>
<dbReference type="PANTHER" id="PTHR31232">
    <property type="match status" value="1"/>
</dbReference>
<proteinExistence type="inferred from homology"/>
<evidence type="ECO:0000256" key="3">
    <source>
        <dbReference type="ARBA" id="ARBA00022471"/>
    </source>
</evidence>
<dbReference type="InterPro" id="IPR010264">
    <property type="entry name" value="Self-incomp_S1"/>
</dbReference>
<dbReference type="GO" id="GO:0005576">
    <property type="term" value="C:extracellular region"/>
    <property type="evidence" value="ECO:0007669"/>
    <property type="project" value="UniProtKB-SubCell"/>
</dbReference>
<comment type="caution">
    <text evidence="7">The sequence shown here is derived from an EMBL/GenBank/DDBJ whole genome shotgun (WGS) entry which is preliminary data.</text>
</comment>
<feature type="signal peptide" evidence="6">
    <location>
        <begin position="1"/>
        <end position="20"/>
    </location>
</feature>
<evidence type="ECO:0000256" key="6">
    <source>
        <dbReference type="RuleBase" id="RU367044"/>
    </source>
</evidence>
<name>A0A6D2ITV5_9BRAS</name>
<dbReference type="PANTHER" id="PTHR31232:SF39">
    <property type="entry name" value="S-PROTEIN HOMOLOG-RELATED"/>
    <property type="match status" value="1"/>
</dbReference>
<dbReference type="Proteomes" id="UP000467841">
    <property type="component" value="Unassembled WGS sequence"/>
</dbReference>
<protein>
    <recommendedName>
        <fullName evidence="6">S-protein homolog</fullName>
    </recommendedName>
</protein>
<dbReference type="EMBL" id="CACVBM020001140">
    <property type="protein sequence ID" value="CAA7033943.1"/>
    <property type="molecule type" value="Genomic_DNA"/>
</dbReference>
<gene>
    <name evidence="7" type="ORF">MERR_LOCUS21178</name>
</gene>
<feature type="chain" id="PRO_5025712454" description="S-protein homolog" evidence="6">
    <location>
        <begin position="21"/>
        <end position="135"/>
    </location>
</feature>
<keyword evidence="4 6" id="KW-0964">Secreted</keyword>
<keyword evidence="5 6" id="KW-0732">Signal</keyword>
<reference evidence="7" key="1">
    <citation type="submission" date="2020-01" db="EMBL/GenBank/DDBJ databases">
        <authorList>
            <person name="Mishra B."/>
        </authorList>
    </citation>
    <scope>NUCLEOTIDE SEQUENCE [LARGE SCALE GENOMIC DNA]</scope>
</reference>
<evidence type="ECO:0000256" key="5">
    <source>
        <dbReference type="ARBA" id="ARBA00022729"/>
    </source>
</evidence>
<evidence type="ECO:0000256" key="2">
    <source>
        <dbReference type="ARBA" id="ARBA00005581"/>
    </source>
</evidence>
<keyword evidence="3 6" id="KW-0713">Self-incompatibility</keyword>
<comment type="similarity">
    <text evidence="2 6">Belongs to the plant self-incompatibility (S1) protein family.</text>
</comment>